<name>A0ABY7CIT8_9BASI</name>
<feature type="region of interest" description="Disordered" evidence="1">
    <location>
        <begin position="99"/>
        <end position="170"/>
    </location>
</feature>
<feature type="region of interest" description="Disordered" evidence="1">
    <location>
        <begin position="1"/>
        <end position="37"/>
    </location>
</feature>
<dbReference type="GeneID" id="77810244"/>
<reference evidence="2" key="1">
    <citation type="submission" date="2022-10" db="EMBL/GenBank/DDBJ databases">
        <title>Puccinia triticina Genome sequencing and assembly.</title>
        <authorList>
            <person name="Li C."/>
        </authorList>
    </citation>
    <scope>NUCLEOTIDE SEQUENCE</scope>
    <source>
        <strain evidence="2">Pt15</strain>
    </source>
</reference>
<sequence length="170" mass="18716">MSKLNIRDFAQGKQDSGDTPASRDRGKTFSDPNATREILADRLTNEEIFRLACAMEEVREARPGPLTGTQGHVSFSDAFDGDIDSVSESTCKIELVPKNADTRGDNRKKHARKQTMIDCRSILTPPDVNEQPQQAKRSASQVQSSSQPKWNSGGSGQPGKFVFPSKEFKS</sequence>
<feature type="compositionally biased region" description="Polar residues" evidence="1">
    <location>
        <begin position="130"/>
        <end position="152"/>
    </location>
</feature>
<organism evidence="2 3">
    <name type="scientific">Puccinia triticina</name>
    <dbReference type="NCBI Taxonomy" id="208348"/>
    <lineage>
        <taxon>Eukaryota</taxon>
        <taxon>Fungi</taxon>
        <taxon>Dikarya</taxon>
        <taxon>Basidiomycota</taxon>
        <taxon>Pucciniomycotina</taxon>
        <taxon>Pucciniomycetes</taxon>
        <taxon>Pucciniales</taxon>
        <taxon>Pucciniaceae</taxon>
        <taxon>Puccinia</taxon>
    </lineage>
</organism>
<gene>
    <name evidence="2" type="ORF">PtA15_5A573</name>
</gene>
<protein>
    <submittedName>
        <fullName evidence="2">Uncharacterized protein</fullName>
    </submittedName>
</protein>
<accession>A0ABY7CIT8</accession>
<keyword evidence="3" id="KW-1185">Reference proteome</keyword>
<dbReference type="EMBL" id="CP110425">
    <property type="protein sequence ID" value="WAQ85000.1"/>
    <property type="molecule type" value="Genomic_DNA"/>
</dbReference>
<dbReference type="Proteomes" id="UP001164743">
    <property type="component" value="Chromosome 5A"/>
</dbReference>
<proteinExistence type="predicted"/>
<dbReference type="RefSeq" id="XP_053020555.1">
    <property type="nucleotide sequence ID" value="XM_053169349.1"/>
</dbReference>
<evidence type="ECO:0000313" key="2">
    <source>
        <dbReference type="EMBL" id="WAQ85000.1"/>
    </source>
</evidence>
<evidence type="ECO:0000256" key="1">
    <source>
        <dbReference type="SAM" id="MobiDB-lite"/>
    </source>
</evidence>
<evidence type="ECO:0000313" key="3">
    <source>
        <dbReference type="Proteomes" id="UP001164743"/>
    </source>
</evidence>